<dbReference type="EMBL" id="GEBQ01000391">
    <property type="protein sequence ID" value="JAT39586.1"/>
    <property type="molecule type" value="Transcribed_RNA"/>
</dbReference>
<name>A0A1B6MUG2_9HEMI</name>
<protein>
    <submittedName>
        <fullName evidence="1">Uncharacterized protein</fullName>
    </submittedName>
</protein>
<organism evidence="1">
    <name type="scientific">Graphocephala atropunctata</name>
    <dbReference type="NCBI Taxonomy" id="36148"/>
    <lineage>
        <taxon>Eukaryota</taxon>
        <taxon>Metazoa</taxon>
        <taxon>Ecdysozoa</taxon>
        <taxon>Arthropoda</taxon>
        <taxon>Hexapoda</taxon>
        <taxon>Insecta</taxon>
        <taxon>Pterygota</taxon>
        <taxon>Neoptera</taxon>
        <taxon>Paraneoptera</taxon>
        <taxon>Hemiptera</taxon>
        <taxon>Auchenorrhyncha</taxon>
        <taxon>Membracoidea</taxon>
        <taxon>Cicadellidae</taxon>
        <taxon>Cicadellinae</taxon>
        <taxon>Cicadellini</taxon>
        <taxon>Graphocephala</taxon>
    </lineage>
</organism>
<accession>A0A1B6MUG2</accession>
<evidence type="ECO:0000313" key="1">
    <source>
        <dbReference type="EMBL" id="JAT39586.1"/>
    </source>
</evidence>
<proteinExistence type="predicted"/>
<gene>
    <name evidence="1" type="ORF">g.42327</name>
</gene>
<sequence length="133" mass="14361">MFLASSSIGNPPAYLESYIISLKATLSISSLTKTPSLVFTSIGNPPASLQFHPISPKMTFQSQASPQPCLQPLPALGIIPILLETRGTELREGGDQNVTPWMTRQNCSEAGGLQTPVEVRDRTVVKLEIKTLP</sequence>
<dbReference type="AlphaFoldDB" id="A0A1B6MUG2"/>
<reference evidence="1" key="1">
    <citation type="submission" date="2015-11" db="EMBL/GenBank/DDBJ databases">
        <title>De novo transcriptome assembly of four potential Pierce s Disease insect vectors from Arizona vineyards.</title>
        <authorList>
            <person name="Tassone E.E."/>
        </authorList>
    </citation>
    <scope>NUCLEOTIDE SEQUENCE</scope>
</reference>